<protein>
    <submittedName>
        <fullName evidence="1">Uncharacterized protein</fullName>
    </submittedName>
</protein>
<reference evidence="1 2" key="1">
    <citation type="journal article" date="2023" name="Hortic Res">
        <title>Pangenome of water caltrop reveals structural variations and asymmetric subgenome divergence after allopolyploidization.</title>
        <authorList>
            <person name="Zhang X."/>
            <person name="Chen Y."/>
            <person name="Wang L."/>
            <person name="Yuan Y."/>
            <person name="Fang M."/>
            <person name="Shi L."/>
            <person name="Lu R."/>
            <person name="Comes H.P."/>
            <person name="Ma Y."/>
            <person name="Chen Y."/>
            <person name="Huang G."/>
            <person name="Zhou Y."/>
            <person name="Zheng Z."/>
            <person name="Qiu Y."/>
        </authorList>
    </citation>
    <scope>NUCLEOTIDE SEQUENCE [LARGE SCALE GENOMIC DNA]</scope>
    <source>
        <strain evidence="1">F231</strain>
    </source>
</reference>
<accession>A0AAN7QXQ2</accession>
<dbReference type="AlphaFoldDB" id="A0AAN7QXQ2"/>
<dbReference type="Proteomes" id="UP001346149">
    <property type="component" value="Unassembled WGS sequence"/>
</dbReference>
<name>A0AAN7QXQ2_TRANT</name>
<keyword evidence="2" id="KW-1185">Reference proteome</keyword>
<organism evidence="1 2">
    <name type="scientific">Trapa natans</name>
    <name type="common">Water chestnut</name>
    <dbReference type="NCBI Taxonomy" id="22666"/>
    <lineage>
        <taxon>Eukaryota</taxon>
        <taxon>Viridiplantae</taxon>
        <taxon>Streptophyta</taxon>
        <taxon>Embryophyta</taxon>
        <taxon>Tracheophyta</taxon>
        <taxon>Spermatophyta</taxon>
        <taxon>Magnoliopsida</taxon>
        <taxon>eudicotyledons</taxon>
        <taxon>Gunneridae</taxon>
        <taxon>Pentapetalae</taxon>
        <taxon>rosids</taxon>
        <taxon>malvids</taxon>
        <taxon>Myrtales</taxon>
        <taxon>Lythraceae</taxon>
        <taxon>Trapa</taxon>
    </lineage>
</organism>
<dbReference type="Pfam" id="PF14299">
    <property type="entry name" value="PP2"/>
    <property type="match status" value="1"/>
</dbReference>
<dbReference type="PANTHER" id="PTHR31960:SF2">
    <property type="entry name" value="F-BOX PROTEIN PP2-A15"/>
    <property type="match status" value="1"/>
</dbReference>
<evidence type="ECO:0000313" key="1">
    <source>
        <dbReference type="EMBL" id="KAK4783694.1"/>
    </source>
</evidence>
<proteinExistence type="predicted"/>
<dbReference type="EMBL" id="JAXQNO010000015">
    <property type="protein sequence ID" value="KAK4783694.1"/>
    <property type="molecule type" value="Genomic_DNA"/>
</dbReference>
<evidence type="ECO:0000313" key="2">
    <source>
        <dbReference type="Proteomes" id="UP001346149"/>
    </source>
</evidence>
<dbReference type="InterPro" id="IPR025886">
    <property type="entry name" value="PP2-like"/>
</dbReference>
<comment type="caution">
    <text evidence="1">The sequence shown here is derived from an EMBL/GenBank/DDBJ whole genome shotgun (WGS) entry which is preliminary data.</text>
</comment>
<sequence length="172" mass="20033">MPPERYTSLSKKNIFSLLSRHIGFDNGSKVIWWFKVDGTIKFPLPAGIYTVTFRLHLGKFSKRMGWRVCGFEHTHGWDIKPVHFELFTTDGQEASFECCLDEMGQNEINGNHKRRCWIDYRVGFCSAMPWIVDDSTKDENLFLQRLWSLRLVGPNLVFHTRETFTAEPDAIA</sequence>
<gene>
    <name evidence="1" type="ORF">SAY86_008068</name>
</gene>
<dbReference type="PANTHER" id="PTHR31960">
    <property type="entry name" value="F-BOX PROTEIN PP2-A15"/>
    <property type="match status" value="1"/>
</dbReference>